<dbReference type="Pfam" id="PF00560">
    <property type="entry name" value="LRR_1"/>
    <property type="match status" value="2"/>
</dbReference>
<dbReference type="Pfam" id="PF23598">
    <property type="entry name" value="LRR_14"/>
    <property type="match status" value="1"/>
</dbReference>
<sequence length="498" mass="53706">MLTASIKAEDNPISANGGVGFTIAETFPDPNLAQAVADQVSAGDTNVVLTQVMVDGLTSLIAFNKNISDITGIGSLSNLMFLDLADNQLTSLPPEIGNLSSLLQLSLSYNELTSIPAEIGNLSALDYLGLNNNRLSVLPAEIGNLIDLSSLSLHNNQLSSLPPEIGNLASVVVIELDSNQLTSLPAQIGNLSNLIVLSLFDNQLTSLPVEISTLSNLEYLELYDNQLTSLPTEISNLLSLDYMPIENNLLPDNYDTVLNTLGLNMSFAYEQQRQLQLKESLTPFTINSEQALLAIDLSQMVQVYDEPQDEIAPVSSGHTFILTDYVDENNNPVDIDDYIQNGAVVKEGNVFAKIRATDTGLFPNNSNHAVTLDSVQLNFVFNQYTLSFDLNGASGVAPVTQRNLLAGNKATAVPEPVRGGYTFLGWNTAADGSGTAWNFEATTMPANNVTLYAQWKKNEQPTLPETLPVTGESSVSLILSSLIIGIDLLVLTIQKKKR</sequence>
<dbReference type="InterPro" id="IPR050715">
    <property type="entry name" value="LRR-SigEffector_domain"/>
</dbReference>
<keyword evidence="3" id="KW-0677">Repeat</keyword>
<dbReference type="Pfam" id="PF09479">
    <property type="entry name" value="Flg_new"/>
    <property type="match status" value="1"/>
</dbReference>
<dbReference type="AlphaFoldDB" id="A0A5R8QFP7"/>
<gene>
    <name evidence="5" type="ORF">FEZ08_05445</name>
</gene>
<dbReference type="SMART" id="SM00369">
    <property type="entry name" value="LRR_TYP"/>
    <property type="match status" value="7"/>
</dbReference>
<dbReference type="InterPro" id="IPR003591">
    <property type="entry name" value="Leu-rich_rpt_typical-subtyp"/>
</dbReference>
<dbReference type="InterPro" id="IPR001611">
    <property type="entry name" value="Leu-rich_rpt"/>
</dbReference>
<dbReference type="NCBIfam" id="TIGR02543">
    <property type="entry name" value="List_Bact_rpt"/>
    <property type="match status" value="1"/>
</dbReference>
<evidence type="ECO:0000313" key="5">
    <source>
        <dbReference type="EMBL" id="TLG75489.1"/>
    </source>
</evidence>
<feature type="domain" description="Disease resistance R13L4/SHOC-2-like LRR" evidence="4">
    <location>
        <begin position="118"/>
        <end position="202"/>
    </location>
</feature>
<dbReference type="OrthoDB" id="1655984at2"/>
<dbReference type="PANTHER" id="PTHR45752">
    <property type="entry name" value="LEUCINE-RICH REPEAT-CONTAINING"/>
    <property type="match status" value="1"/>
</dbReference>
<dbReference type="InterPro" id="IPR055414">
    <property type="entry name" value="LRR_R13L4/SHOC2-like"/>
</dbReference>
<dbReference type="SUPFAM" id="SSF52058">
    <property type="entry name" value="L domain-like"/>
    <property type="match status" value="1"/>
</dbReference>
<accession>A0A5R8QFP7</accession>
<proteinExistence type="predicted"/>
<dbReference type="Proteomes" id="UP000306912">
    <property type="component" value="Unassembled WGS sequence"/>
</dbReference>
<name>A0A5R8QFP7_9FIRM</name>
<keyword evidence="6" id="KW-1185">Reference proteome</keyword>
<comment type="caution">
    <text evidence="5">The sequence shown here is derived from an EMBL/GenBank/DDBJ whole genome shotgun (WGS) entry which is preliminary data.</text>
</comment>
<evidence type="ECO:0000256" key="1">
    <source>
        <dbReference type="ARBA" id="ARBA00004196"/>
    </source>
</evidence>
<organism evidence="5 6">
    <name type="scientific">Culicoidibacter larvae</name>
    <dbReference type="NCBI Taxonomy" id="2579976"/>
    <lineage>
        <taxon>Bacteria</taxon>
        <taxon>Bacillati</taxon>
        <taxon>Bacillota</taxon>
        <taxon>Culicoidibacteria</taxon>
        <taxon>Culicoidibacterales</taxon>
        <taxon>Culicoidibacteraceae</taxon>
        <taxon>Culicoidibacter</taxon>
    </lineage>
</organism>
<dbReference type="GO" id="GO:0030313">
    <property type="term" value="C:cell envelope"/>
    <property type="evidence" value="ECO:0007669"/>
    <property type="project" value="UniProtKB-SubCell"/>
</dbReference>
<dbReference type="InParanoid" id="A0A5R8QFP7"/>
<evidence type="ECO:0000313" key="6">
    <source>
        <dbReference type="Proteomes" id="UP000306912"/>
    </source>
</evidence>
<dbReference type="InterPro" id="IPR013378">
    <property type="entry name" value="InlB-like_B-rpt"/>
</dbReference>
<evidence type="ECO:0000256" key="3">
    <source>
        <dbReference type="ARBA" id="ARBA00022737"/>
    </source>
</evidence>
<dbReference type="Gene3D" id="2.60.40.4270">
    <property type="entry name" value="Listeria-Bacteroides repeat domain"/>
    <property type="match status" value="1"/>
</dbReference>
<dbReference type="PANTHER" id="PTHR45752:SF187">
    <property type="entry name" value="LEUCINE-RICH REPEAT AND IQ DOMAIN-CONTAINING PROTEIN 4"/>
    <property type="match status" value="1"/>
</dbReference>
<dbReference type="GO" id="GO:0009274">
    <property type="term" value="C:peptidoglycan-based cell wall"/>
    <property type="evidence" value="ECO:0007669"/>
    <property type="project" value="UniProtKB-ARBA"/>
</dbReference>
<comment type="subcellular location">
    <subcellularLocation>
        <location evidence="1">Cell envelope</location>
    </subcellularLocation>
</comment>
<dbReference type="FunFam" id="3.80.10.10:FF:001164">
    <property type="entry name" value="GH01279p"/>
    <property type="match status" value="1"/>
</dbReference>
<dbReference type="EMBL" id="VBWP01000003">
    <property type="protein sequence ID" value="TLG75489.1"/>
    <property type="molecule type" value="Genomic_DNA"/>
</dbReference>
<dbReference type="Gene3D" id="3.80.10.10">
    <property type="entry name" value="Ribonuclease Inhibitor"/>
    <property type="match status" value="1"/>
</dbReference>
<dbReference type="SMART" id="SM00364">
    <property type="entry name" value="LRR_BAC"/>
    <property type="match status" value="6"/>
</dbReference>
<protein>
    <recommendedName>
        <fullName evidence="4">Disease resistance R13L4/SHOC-2-like LRR domain-containing protein</fullName>
    </recommendedName>
</protein>
<evidence type="ECO:0000256" key="2">
    <source>
        <dbReference type="ARBA" id="ARBA00022614"/>
    </source>
</evidence>
<dbReference type="InterPro" id="IPR032675">
    <property type="entry name" value="LRR_dom_sf"/>
</dbReference>
<reference evidence="5 6" key="1">
    <citation type="submission" date="2019-05" db="EMBL/GenBank/DDBJ databases">
        <title>Culicoidintestinum kansasii gen. nov., sp. nov. from the gastrointestinal tract of the biting midge, Culicoides sonorensis.</title>
        <authorList>
            <person name="Neupane S."/>
            <person name="Ghosh A."/>
            <person name="Gunther S."/>
            <person name="Martin K."/>
            <person name="Zurek L."/>
        </authorList>
    </citation>
    <scope>NUCLEOTIDE SEQUENCE [LARGE SCALE GENOMIC DNA]</scope>
    <source>
        <strain evidence="5 6">CS-1</strain>
    </source>
</reference>
<dbReference type="InterPro" id="IPR042229">
    <property type="entry name" value="Listeria/Bacterioides_rpt_sf"/>
</dbReference>
<evidence type="ECO:0000259" key="4">
    <source>
        <dbReference type="Pfam" id="PF23598"/>
    </source>
</evidence>
<keyword evidence="2" id="KW-0433">Leucine-rich repeat</keyword>
<dbReference type="PROSITE" id="PS51450">
    <property type="entry name" value="LRR"/>
    <property type="match status" value="5"/>
</dbReference>